<accession>A0A3A1TYT5</accession>
<dbReference type="EMBL" id="QXTG01000002">
    <property type="protein sequence ID" value="RIX28758.1"/>
    <property type="molecule type" value="Genomic_DNA"/>
</dbReference>
<name>A0A3A1TYT5_9MICO</name>
<dbReference type="RefSeq" id="WP_119483067.1">
    <property type="nucleotide sequence ID" value="NZ_QXTG01000002.1"/>
</dbReference>
<gene>
    <name evidence="3" type="ORF">D1781_15320</name>
</gene>
<evidence type="ECO:0000259" key="2">
    <source>
        <dbReference type="Pfam" id="PF13559"/>
    </source>
</evidence>
<comment type="caution">
    <text evidence="3">The sequence shown here is derived from an EMBL/GenBank/DDBJ whole genome shotgun (WGS) entry which is preliminary data.</text>
</comment>
<keyword evidence="1" id="KW-1133">Transmembrane helix</keyword>
<sequence>MTVLPAAVPVAPDAGTARRWLLDELAKPAYAAAQPTPWDRAVQAFLQWFTGLFDVRGSSTPPILLAVAIAVVVAVLVVALLLFGLPRRNRRSRTGSLFGDDDRRSADEMRRAAEAAVARGDFSLAVLERFRAVARGLDERTLVAVFPGTTASAFASTAARAFPAEHGELQAAAELFDGVRYADETATREDALSVAALDDRLAAARPAALEPA</sequence>
<dbReference type="InterPro" id="IPR025403">
    <property type="entry name" value="TgpA-like_C"/>
</dbReference>
<evidence type="ECO:0000313" key="3">
    <source>
        <dbReference type="EMBL" id="RIX28758.1"/>
    </source>
</evidence>
<dbReference type="AlphaFoldDB" id="A0A3A1TYT5"/>
<evidence type="ECO:0000313" key="4">
    <source>
        <dbReference type="Proteomes" id="UP000265742"/>
    </source>
</evidence>
<feature type="domain" description="Protein-glutamine gamma-glutamyltransferase-like C-terminal" evidence="2">
    <location>
        <begin position="129"/>
        <end position="198"/>
    </location>
</feature>
<protein>
    <submittedName>
        <fullName evidence="3">DUF4129 domain-containing protein</fullName>
    </submittedName>
</protein>
<keyword evidence="4" id="KW-1185">Reference proteome</keyword>
<proteinExistence type="predicted"/>
<dbReference type="OrthoDB" id="3389322at2"/>
<evidence type="ECO:0000256" key="1">
    <source>
        <dbReference type="SAM" id="Phobius"/>
    </source>
</evidence>
<keyword evidence="1" id="KW-0472">Membrane</keyword>
<dbReference type="Pfam" id="PF13559">
    <property type="entry name" value="DUF4129"/>
    <property type="match status" value="1"/>
</dbReference>
<organism evidence="3 4">
    <name type="scientific">Amnibacterium setariae</name>
    <dbReference type="NCBI Taxonomy" id="2306585"/>
    <lineage>
        <taxon>Bacteria</taxon>
        <taxon>Bacillati</taxon>
        <taxon>Actinomycetota</taxon>
        <taxon>Actinomycetes</taxon>
        <taxon>Micrococcales</taxon>
        <taxon>Microbacteriaceae</taxon>
        <taxon>Amnibacterium</taxon>
    </lineage>
</organism>
<dbReference type="Proteomes" id="UP000265742">
    <property type="component" value="Unassembled WGS sequence"/>
</dbReference>
<feature type="transmembrane region" description="Helical" evidence="1">
    <location>
        <begin position="63"/>
        <end position="85"/>
    </location>
</feature>
<reference evidence="4" key="1">
    <citation type="submission" date="2018-09" db="EMBL/GenBank/DDBJ databases">
        <authorList>
            <person name="Kim I."/>
        </authorList>
    </citation>
    <scope>NUCLEOTIDE SEQUENCE [LARGE SCALE GENOMIC DNA]</scope>
    <source>
        <strain evidence="4">DD4a</strain>
    </source>
</reference>
<keyword evidence="1" id="KW-0812">Transmembrane</keyword>